<keyword evidence="2" id="KW-1185">Reference proteome</keyword>
<comment type="caution">
    <text evidence="1">The sequence shown here is derived from an EMBL/GenBank/DDBJ whole genome shotgun (WGS) entry which is preliminary data.</text>
</comment>
<dbReference type="Proteomes" id="UP001055811">
    <property type="component" value="Linkage Group LG06"/>
</dbReference>
<accession>A0ACB9BQN5</accession>
<organism evidence="1 2">
    <name type="scientific">Cichorium intybus</name>
    <name type="common">Chicory</name>
    <dbReference type="NCBI Taxonomy" id="13427"/>
    <lineage>
        <taxon>Eukaryota</taxon>
        <taxon>Viridiplantae</taxon>
        <taxon>Streptophyta</taxon>
        <taxon>Embryophyta</taxon>
        <taxon>Tracheophyta</taxon>
        <taxon>Spermatophyta</taxon>
        <taxon>Magnoliopsida</taxon>
        <taxon>eudicotyledons</taxon>
        <taxon>Gunneridae</taxon>
        <taxon>Pentapetalae</taxon>
        <taxon>asterids</taxon>
        <taxon>campanulids</taxon>
        <taxon>Asterales</taxon>
        <taxon>Asteraceae</taxon>
        <taxon>Cichorioideae</taxon>
        <taxon>Cichorieae</taxon>
        <taxon>Cichoriinae</taxon>
        <taxon>Cichorium</taxon>
    </lineage>
</organism>
<gene>
    <name evidence="1" type="ORF">L2E82_36120</name>
</gene>
<evidence type="ECO:0000313" key="2">
    <source>
        <dbReference type="Proteomes" id="UP001055811"/>
    </source>
</evidence>
<proteinExistence type="predicted"/>
<sequence>MGWHIVQKSFPNSRLWQLQQIHDCVNGNKNLETTKAIMLMDNEYVADDYDAKLGLNADVFASMKNLRLLDIDGKFTSTQPTFLPDELRWLRWNGYSFLFLPLADKCKLVGLEMVTGNIIEHLWNGRKILPNLKFIHLKNMWSLTSFPDVSGAPNIERLILSNCRTLKEVHRSLGSHKRLVYLDLSDCTDLRRLPSRLEMESLETLILSGCISLKRFPEVSPCMAKLSHINLSSCEGIQELPSSIGYLSSLSFLNLTNCSNLENIPNSVGELKYLKCLHLHNCRKLNYFPTKLGSMNMLEERRVGHTYNIGRPRKCIDFHSLTGLSSLRKLDLSWIQIEEESFPKNLDALASLEELYLSGNSELVHLPSIISHLSRVKRLELNECSRLESLCMLPSSIQVLKANECISLRNIGDLSTEGKWLYKISLVNCHKLLEDEENQRYLDKMLQLSFIKKSAAVNHRLSIAIPGSKIPSWIKQEKGGCRIALKLRHKWHTKIMGFVVCGVFPWKFQSYHACPTLTFRIVSDGKVIPRSEVNHMMDASHATGIAKNWGFVWISYMPLGFFQQMYHDLQPEDWSHIEGNLDITVMLRNGTPSLRCGVHVIYKEDIQQITTCITDYGNVVHVVDEDLGYDESISGNIYVYEEKFDEKSLMPLRSRTSTRRRTKHIYCMIPHNVSKPVRRVKKGPLKVSYDFEGPV</sequence>
<reference evidence="1 2" key="2">
    <citation type="journal article" date="2022" name="Mol. Ecol. Resour.">
        <title>The genomes of chicory, endive, great burdock and yacon provide insights into Asteraceae paleo-polyploidization history and plant inulin production.</title>
        <authorList>
            <person name="Fan W."/>
            <person name="Wang S."/>
            <person name="Wang H."/>
            <person name="Wang A."/>
            <person name="Jiang F."/>
            <person name="Liu H."/>
            <person name="Zhao H."/>
            <person name="Xu D."/>
            <person name="Zhang Y."/>
        </authorList>
    </citation>
    <scope>NUCLEOTIDE SEQUENCE [LARGE SCALE GENOMIC DNA]</scope>
    <source>
        <strain evidence="2">cv. Punajuju</strain>
        <tissue evidence="1">Leaves</tissue>
    </source>
</reference>
<evidence type="ECO:0000313" key="1">
    <source>
        <dbReference type="EMBL" id="KAI3724348.1"/>
    </source>
</evidence>
<reference evidence="2" key="1">
    <citation type="journal article" date="2022" name="Mol. Ecol. Resour.">
        <title>The genomes of chicory, endive, great burdock and yacon provide insights into Asteraceae palaeo-polyploidization history and plant inulin production.</title>
        <authorList>
            <person name="Fan W."/>
            <person name="Wang S."/>
            <person name="Wang H."/>
            <person name="Wang A."/>
            <person name="Jiang F."/>
            <person name="Liu H."/>
            <person name="Zhao H."/>
            <person name="Xu D."/>
            <person name="Zhang Y."/>
        </authorList>
    </citation>
    <scope>NUCLEOTIDE SEQUENCE [LARGE SCALE GENOMIC DNA]</scope>
    <source>
        <strain evidence="2">cv. Punajuju</strain>
    </source>
</reference>
<name>A0ACB9BQN5_CICIN</name>
<dbReference type="EMBL" id="CM042014">
    <property type="protein sequence ID" value="KAI3724348.1"/>
    <property type="molecule type" value="Genomic_DNA"/>
</dbReference>
<protein>
    <submittedName>
        <fullName evidence="1">Uncharacterized protein</fullName>
    </submittedName>
</protein>